<dbReference type="Gene3D" id="2.60.120.650">
    <property type="entry name" value="Cupin"/>
    <property type="match status" value="1"/>
</dbReference>
<keyword evidence="5" id="KW-0862">Zinc</keyword>
<evidence type="ECO:0000259" key="11">
    <source>
        <dbReference type="PROSITE" id="PS51183"/>
    </source>
</evidence>
<dbReference type="OrthoDB" id="1678912at2759"/>
<keyword evidence="3" id="KW-0677">Repeat</keyword>
<evidence type="ECO:0000256" key="7">
    <source>
        <dbReference type="PROSITE-ProRule" id="PRU00146"/>
    </source>
</evidence>
<dbReference type="PROSITE" id="PS01359">
    <property type="entry name" value="ZF_PHD_1"/>
    <property type="match status" value="2"/>
</dbReference>
<dbReference type="GO" id="GO:0005634">
    <property type="term" value="C:nucleus"/>
    <property type="evidence" value="ECO:0007669"/>
    <property type="project" value="UniProtKB-SubCell"/>
</dbReference>
<evidence type="ECO:0000313" key="13">
    <source>
        <dbReference type="EMBL" id="CAA7053913.1"/>
    </source>
</evidence>
<feature type="region of interest" description="Disordered" evidence="8">
    <location>
        <begin position="661"/>
        <end position="687"/>
    </location>
</feature>
<gene>
    <name evidence="13" type="ORF">MERR_LOCUS41149</name>
</gene>
<dbReference type="SMART" id="SM00545">
    <property type="entry name" value="JmjN"/>
    <property type="match status" value="1"/>
</dbReference>
<dbReference type="InterPro" id="IPR019786">
    <property type="entry name" value="Zinc_finger_PHD-type_CS"/>
</dbReference>
<dbReference type="GO" id="GO:0000785">
    <property type="term" value="C:chromatin"/>
    <property type="evidence" value="ECO:0007669"/>
    <property type="project" value="TreeGrafter"/>
</dbReference>
<evidence type="ECO:0000259" key="10">
    <source>
        <dbReference type="PROSITE" id="PS51011"/>
    </source>
</evidence>
<dbReference type="InterPro" id="IPR001965">
    <property type="entry name" value="Znf_PHD"/>
</dbReference>
<feature type="domain" description="ARID" evidence="10">
    <location>
        <begin position="94"/>
        <end position="188"/>
    </location>
</feature>
<feature type="region of interest" description="Disordered" evidence="8">
    <location>
        <begin position="1377"/>
        <end position="1396"/>
    </location>
</feature>
<comment type="subcellular location">
    <subcellularLocation>
        <location evidence="1">Nucleus</location>
    </subcellularLocation>
</comment>
<dbReference type="Proteomes" id="UP000467841">
    <property type="component" value="Unassembled WGS sequence"/>
</dbReference>
<proteinExistence type="predicted"/>
<dbReference type="Pfam" id="PF02928">
    <property type="entry name" value="zf-C5HC2"/>
    <property type="match status" value="1"/>
</dbReference>
<dbReference type="SUPFAM" id="SSF46774">
    <property type="entry name" value="ARID-like"/>
    <property type="match status" value="1"/>
</dbReference>
<feature type="domain" description="PHD-type" evidence="9">
    <location>
        <begin position="221"/>
        <end position="271"/>
    </location>
</feature>
<dbReference type="InterPro" id="IPR003349">
    <property type="entry name" value="JmjN"/>
</dbReference>
<feature type="domain" description="JmjC" evidence="12">
    <location>
        <begin position="361"/>
        <end position="527"/>
    </location>
</feature>
<dbReference type="FunFam" id="2.60.120.650:FF:000078">
    <property type="entry name" value="Predicted protein"/>
    <property type="match status" value="1"/>
</dbReference>
<dbReference type="SUPFAM" id="SSF57903">
    <property type="entry name" value="FYVE/PHD zinc finger"/>
    <property type="match status" value="2"/>
</dbReference>
<dbReference type="Pfam" id="PF01388">
    <property type="entry name" value="ARID"/>
    <property type="match status" value="1"/>
</dbReference>
<dbReference type="PANTHER" id="PTHR10694:SF133">
    <property type="entry name" value="LYSINE-SPECIFIC DEMETHYLASE JMJ17"/>
    <property type="match status" value="1"/>
</dbReference>
<dbReference type="PROSITE" id="PS51183">
    <property type="entry name" value="JMJN"/>
    <property type="match status" value="1"/>
</dbReference>
<dbReference type="InterPro" id="IPR036431">
    <property type="entry name" value="ARID_dom_sf"/>
</dbReference>
<evidence type="ECO:0000259" key="12">
    <source>
        <dbReference type="PROSITE" id="PS51184"/>
    </source>
</evidence>
<dbReference type="Gene3D" id="3.30.40.10">
    <property type="entry name" value="Zinc/RING finger domain, C3HC4 (zinc finger)"/>
    <property type="match status" value="2"/>
</dbReference>
<dbReference type="SUPFAM" id="SSF51197">
    <property type="entry name" value="Clavaminate synthase-like"/>
    <property type="match status" value="1"/>
</dbReference>
<evidence type="ECO:0000256" key="1">
    <source>
        <dbReference type="ARBA" id="ARBA00004123"/>
    </source>
</evidence>
<dbReference type="PROSITE" id="PS50016">
    <property type="entry name" value="ZF_PHD_2"/>
    <property type="match status" value="1"/>
</dbReference>
<dbReference type="PROSITE" id="PS51011">
    <property type="entry name" value="ARID"/>
    <property type="match status" value="1"/>
</dbReference>
<dbReference type="InterPro" id="IPR011011">
    <property type="entry name" value="Znf_FYVE_PHD"/>
</dbReference>
<dbReference type="GO" id="GO:0003677">
    <property type="term" value="F:DNA binding"/>
    <property type="evidence" value="ECO:0007669"/>
    <property type="project" value="InterPro"/>
</dbReference>
<dbReference type="SMART" id="SM01014">
    <property type="entry name" value="ARID"/>
    <property type="match status" value="1"/>
</dbReference>
<dbReference type="Pfam" id="PF02375">
    <property type="entry name" value="JmjN"/>
    <property type="match status" value="1"/>
</dbReference>
<dbReference type="CDD" id="cd16100">
    <property type="entry name" value="ARID"/>
    <property type="match status" value="1"/>
</dbReference>
<dbReference type="SMART" id="SM00558">
    <property type="entry name" value="JmjC"/>
    <property type="match status" value="1"/>
</dbReference>
<evidence type="ECO:0000313" key="14">
    <source>
        <dbReference type="Proteomes" id="UP000467841"/>
    </source>
</evidence>
<dbReference type="Pfam" id="PF00628">
    <property type="entry name" value="PHD"/>
    <property type="match status" value="2"/>
</dbReference>
<reference evidence="13" key="1">
    <citation type="submission" date="2020-01" db="EMBL/GenBank/DDBJ databases">
        <authorList>
            <person name="Mishra B."/>
        </authorList>
    </citation>
    <scope>NUCLEOTIDE SEQUENCE [LARGE SCALE GENOMIC DNA]</scope>
</reference>
<evidence type="ECO:0008006" key="15">
    <source>
        <dbReference type="Google" id="ProtNLM"/>
    </source>
</evidence>
<dbReference type="InterPro" id="IPR003347">
    <property type="entry name" value="JmjC_dom"/>
</dbReference>
<comment type="caution">
    <text evidence="13">The sequence shown here is derived from an EMBL/GenBank/DDBJ whole genome shotgun (WGS) entry which is preliminary data.</text>
</comment>
<dbReference type="Pfam" id="PF02373">
    <property type="entry name" value="JmjC"/>
    <property type="match status" value="1"/>
</dbReference>
<evidence type="ECO:0000256" key="5">
    <source>
        <dbReference type="ARBA" id="ARBA00022833"/>
    </source>
</evidence>
<name>A0A6D2KLC6_9BRAS</name>
<sequence length="1432" mass="161919">MGKGRVKAVEKRVLDQKPRGSLNVASAPIYHPTEEEFKNPLEYIHKIKPEAEAYGICKIVPPSSWKPPFGLDLESVKFPTKTQEIHRLQHRPASCNSKTFQLEYNRFLEEQLGKKLKKRLVFEGEEIDLCVLFNAVKRFGGYDKVVKGKKWGEVYQFMSSGEKISKCAKHVLCQLYKEHLREFERNAGKSCKRKIHAVERNRKRRKRNVVEEKEKEEGTVDQACEQCKSGKHGDVMLLCDSCNKGWHIYCLSPPLKHVPLGNWYCLECLNTDEETFGFVPGKCLSLEDFKRSAERAKRKWFGSGSVSRAQIEKKFWEIVDGSAGEVEVMYGNDLDTSVYGSGFPRLGDQRPDSVEANVWDEYCGSPWNLNNLPKVKGSMLQAIRHNINGVTVPWLYLGMLFSSFCWHFEDHCFYSVNYLHWGEAKCWYGVPGSAASAFEKVMRKTLPDLFDAQPDLLFQLVTMLSPTVLQENKVPVYTVLQEPGNFVITFPKSFHAGFNFGLNCAEAVNFATADWLPHGGSGAELYRLYRKPAVISHEELLCVVAKGNCYDSEGSIHLKKELLRVYSKEKTWREQLWKSGILRSSPMFLPECPDSVGIEEDPTCIICQQFLHLSAIVCNCRPSVFACLEHWKHLCECEPTKLRLVYRHTLAELHVMVQDVENSQRPSSGTKRSAASNKKEGMQVSQARPAKDWLLRASKVLHEVYSSDEYATLLKEAEQFLWGGSEMDHVRDVAKSLIEAKVWAEAVSDCLSKVEGEANNDSEKVQLEFIDELLRVDPVPCLQPGHLKLKDYAEAARELSDKVDSSLSSSPTITELELLHFEVSSSPISLTKYEILSEKLSSAKMLAETARFYLADTKPPGVELDALSKLKSEILELQVQLPETEGILDLLKKSESARDKCNIVLSGSITLENVEELLHEFNSISVNIPELNTLRQYHVDTLSWLSRFNDVMVDVREGKDQRKLISDLSSLLHDGSSLGIQVEGLPLVEVELKKASCREKAGTVYAARKSLEFIEQLLSEAVVLHIEEEKLFAEISEILSTARCWEERASSILAGETQLYDLKDLVRMSVNMDAVLPSLKGIENTISSAESWLQRSEPFLSVASSTASSSCSLLELHVLKDLVSQSKSLSVQLQEPSILETLLLNCERWQCDNHQLLQETEDLLDCAKIDDGMDITIVSKITDLITRVDSARESGLSLGLNFDELPKLQTASLTLGWCCKTISLSSSSLSSELLEDVGKPSLQNIQQLLKEGQTLKINPEEYYLGKRLVELQDTGLEWAKRARKVVTDSGALALEDVFELISEGENLPVHAEEELQALRARSMLHCVCRKPYNSRSMVSCSQCGEWYHTYCVKLHWKPKAYVCSACCPVAESSPQIDPARSMEPKTPSLNHRRTRKVATDAEIKDLRWQNRKRVKRTAKRSPQVHILPWFFT</sequence>
<dbReference type="GO" id="GO:0006355">
    <property type="term" value="P:regulation of DNA-templated transcription"/>
    <property type="evidence" value="ECO:0007669"/>
    <property type="project" value="UniProtKB-ARBA"/>
</dbReference>
<keyword evidence="4 7" id="KW-0863">Zinc-finger</keyword>
<dbReference type="EMBL" id="CACVBM020001551">
    <property type="protein sequence ID" value="CAA7053913.1"/>
    <property type="molecule type" value="Genomic_DNA"/>
</dbReference>
<keyword evidence="6" id="KW-0539">Nucleus</keyword>
<organism evidence="13 14">
    <name type="scientific">Microthlaspi erraticum</name>
    <dbReference type="NCBI Taxonomy" id="1685480"/>
    <lineage>
        <taxon>Eukaryota</taxon>
        <taxon>Viridiplantae</taxon>
        <taxon>Streptophyta</taxon>
        <taxon>Embryophyta</taxon>
        <taxon>Tracheophyta</taxon>
        <taxon>Spermatophyta</taxon>
        <taxon>Magnoliopsida</taxon>
        <taxon>eudicotyledons</taxon>
        <taxon>Gunneridae</taxon>
        <taxon>Pentapetalae</taxon>
        <taxon>rosids</taxon>
        <taxon>malvids</taxon>
        <taxon>Brassicales</taxon>
        <taxon>Brassicaceae</taxon>
        <taxon>Coluteocarpeae</taxon>
        <taxon>Microthlaspi</taxon>
    </lineage>
</organism>
<dbReference type="PANTHER" id="PTHR10694">
    <property type="entry name" value="LYSINE-SPECIFIC DEMETHYLASE"/>
    <property type="match status" value="1"/>
</dbReference>
<feature type="domain" description="JmjN" evidence="11">
    <location>
        <begin position="27"/>
        <end position="68"/>
    </location>
</feature>
<evidence type="ECO:0000256" key="8">
    <source>
        <dbReference type="SAM" id="MobiDB-lite"/>
    </source>
</evidence>
<evidence type="ECO:0000256" key="6">
    <source>
        <dbReference type="ARBA" id="ARBA00023242"/>
    </source>
</evidence>
<evidence type="ECO:0000256" key="2">
    <source>
        <dbReference type="ARBA" id="ARBA00022723"/>
    </source>
</evidence>
<dbReference type="PROSITE" id="PS51184">
    <property type="entry name" value="JMJC"/>
    <property type="match status" value="1"/>
</dbReference>
<evidence type="ECO:0000256" key="4">
    <source>
        <dbReference type="ARBA" id="ARBA00022771"/>
    </source>
</evidence>
<dbReference type="Gene3D" id="1.10.150.60">
    <property type="entry name" value="ARID DNA-binding domain"/>
    <property type="match status" value="1"/>
</dbReference>
<dbReference type="InterPro" id="IPR013637">
    <property type="entry name" value="Lys_sp_deMease-like_dom"/>
</dbReference>
<dbReference type="SMART" id="SM00249">
    <property type="entry name" value="PHD"/>
    <property type="match status" value="2"/>
</dbReference>
<dbReference type="FunFam" id="3.30.40.10:FF:000507">
    <property type="entry name" value="Transcription factor jumonji (JmjC) domain-containing protein"/>
    <property type="match status" value="1"/>
</dbReference>
<dbReference type="GO" id="GO:0032452">
    <property type="term" value="F:histone demethylase activity"/>
    <property type="evidence" value="ECO:0007669"/>
    <property type="project" value="TreeGrafter"/>
</dbReference>
<dbReference type="FunFam" id="2.60.120.650:FF:000042">
    <property type="entry name" value="Transcription factor jumonji (JmjC) domain-containing protein"/>
    <property type="match status" value="1"/>
</dbReference>
<evidence type="ECO:0000256" key="3">
    <source>
        <dbReference type="ARBA" id="ARBA00022737"/>
    </source>
</evidence>
<dbReference type="GO" id="GO:0008270">
    <property type="term" value="F:zinc ion binding"/>
    <property type="evidence" value="ECO:0007669"/>
    <property type="project" value="UniProtKB-KW"/>
</dbReference>
<evidence type="ECO:0000259" key="9">
    <source>
        <dbReference type="PROSITE" id="PS50016"/>
    </source>
</evidence>
<dbReference type="InterPro" id="IPR004198">
    <property type="entry name" value="Znf_C5HC2"/>
</dbReference>
<dbReference type="CDD" id="cd15543">
    <property type="entry name" value="PHD_RSF1"/>
    <property type="match status" value="1"/>
</dbReference>
<dbReference type="InterPro" id="IPR001606">
    <property type="entry name" value="ARID_dom"/>
</dbReference>
<keyword evidence="14" id="KW-1185">Reference proteome</keyword>
<dbReference type="SMART" id="SM00501">
    <property type="entry name" value="BRIGHT"/>
    <property type="match status" value="1"/>
</dbReference>
<dbReference type="InterPro" id="IPR013083">
    <property type="entry name" value="Znf_RING/FYVE/PHD"/>
</dbReference>
<feature type="compositionally biased region" description="Polar residues" evidence="8">
    <location>
        <begin position="661"/>
        <end position="676"/>
    </location>
</feature>
<accession>A0A6D2KLC6</accession>
<keyword evidence="2" id="KW-0479">Metal-binding</keyword>
<dbReference type="InterPro" id="IPR019787">
    <property type="entry name" value="Znf_PHD-finger"/>
</dbReference>
<dbReference type="Pfam" id="PF08429">
    <property type="entry name" value="PLU-1"/>
    <property type="match status" value="2"/>
</dbReference>
<protein>
    <recommendedName>
        <fullName evidence="15">[Histone H3]-trimethyl-L-lysine(4) demethylase</fullName>
    </recommendedName>
</protein>